<gene>
    <name evidence="2" type="ORF">CJ263_09825</name>
</gene>
<feature type="signal peptide" evidence="1">
    <location>
        <begin position="1"/>
        <end position="19"/>
    </location>
</feature>
<dbReference type="AlphaFoldDB" id="A0A223VCT8"/>
<reference evidence="2 3" key="1">
    <citation type="submission" date="2017-08" db="EMBL/GenBank/DDBJ databases">
        <title>The complete genome sequence of Maribacter sp. B1, isolated from deep-sea sediment.</title>
        <authorList>
            <person name="Wu Y.-H."/>
            <person name="Cheng H."/>
            <person name="Xu X.-W."/>
        </authorList>
    </citation>
    <scope>NUCLEOTIDE SEQUENCE [LARGE SCALE GENOMIC DNA]</scope>
    <source>
        <strain evidence="2 3">B1</strain>
    </source>
</reference>
<keyword evidence="1" id="KW-0732">Signal</keyword>
<dbReference type="Proteomes" id="UP000215244">
    <property type="component" value="Chromosome"/>
</dbReference>
<accession>A0A223VCT8</accession>
<keyword evidence="3" id="KW-1185">Reference proteome</keyword>
<dbReference type="SUPFAM" id="SSF160574">
    <property type="entry name" value="BT0923-like"/>
    <property type="match status" value="1"/>
</dbReference>
<dbReference type="OrthoDB" id="1099258at2"/>
<feature type="chain" id="PRO_5012781804" description="Beta-lactamase-inhibitor-like PepSY-like domain-containing protein" evidence="1">
    <location>
        <begin position="20"/>
        <end position="100"/>
    </location>
</feature>
<protein>
    <recommendedName>
        <fullName evidence="4">Beta-lactamase-inhibitor-like PepSY-like domain-containing protein</fullName>
    </recommendedName>
</protein>
<evidence type="ECO:0000313" key="2">
    <source>
        <dbReference type="EMBL" id="ASV32649.1"/>
    </source>
</evidence>
<evidence type="ECO:0000256" key="1">
    <source>
        <dbReference type="SAM" id="SignalP"/>
    </source>
</evidence>
<evidence type="ECO:0000313" key="3">
    <source>
        <dbReference type="Proteomes" id="UP000215244"/>
    </source>
</evidence>
<name>A0A223VCT8_9FLAO</name>
<dbReference type="EMBL" id="CP022957">
    <property type="protein sequence ID" value="ASV32649.1"/>
    <property type="molecule type" value="Genomic_DNA"/>
</dbReference>
<sequence length="100" mass="10924">MKKLFLLGALAIGSLQVIGQQTEIAQADVTQMVAKVADFTEIDTSELPEAVTNAVSTNYPTATINKAYVNDKQQYKLDVVLKDGTQGILYADEQGNWLDM</sequence>
<dbReference type="Gene3D" id="3.40.1420.30">
    <property type="match status" value="1"/>
</dbReference>
<dbReference type="RefSeq" id="WP_094999200.1">
    <property type="nucleotide sequence ID" value="NZ_BMJL01000002.1"/>
</dbReference>
<proteinExistence type="predicted"/>
<organism evidence="2 3">
    <name type="scientific">Maribacter cobaltidurans</name>
    <dbReference type="NCBI Taxonomy" id="1178778"/>
    <lineage>
        <taxon>Bacteria</taxon>
        <taxon>Pseudomonadati</taxon>
        <taxon>Bacteroidota</taxon>
        <taxon>Flavobacteriia</taxon>
        <taxon>Flavobacteriales</taxon>
        <taxon>Flavobacteriaceae</taxon>
        <taxon>Maribacter</taxon>
    </lineage>
</organism>
<dbReference type="KEGG" id="marb:CJ263_09825"/>
<evidence type="ECO:0008006" key="4">
    <source>
        <dbReference type="Google" id="ProtNLM"/>
    </source>
</evidence>